<evidence type="ECO:0000313" key="2">
    <source>
        <dbReference type="Proteomes" id="UP000030645"/>
    </source>
</evidence>
<proteinExistence type="predicted"/>
<dbReference type="AlphaFoldDB" id="W9R573"/>
<evidence type="ECO:0000313" key="1">
    <source>
        <dbReference type="EMBL" id="EXB56929.1"/>
    </source>
</evidence>
<keyword evidence="2" id="KW-1185">Reference proteome</keyword>
<reference evidence="2" key="1">
    <citation type="submission" date="2013-01" db="EMBL/GenBank/DDBJ databases">
        <title>Draft Genome Sequence of a Mulberry Tree, Morus notabilis C.K. Schneid.</title>
        <authorList>
            <person name="He N."/>
            <person name="Zhao S."/>
        </authorList>
    </citation>
    <scope>NUCLEOTIDE SEQUENCE</scope>
</reference>
<accession>W9R573</accession>
<gene>
    <name evidence="1" type="ORF">L484_019974</name>
</gene>
<protein>
    <submittedName>
        <fullName evidence="1">Uncharacterized protein</fullName>
    </submittedName>
</protein>
<name>W9R573_9ROSA</name>
<dbReference type="Proteomes" id="UP000030645">
    <property type="component" value="Unassembled WGS sequence"/>
</dbReference>
<organism evidence="1 2">
    <name type="scientific">Morus notabilis</name>
    <dbReference type="NCBI Taxonomy" id="981085"/>
    <lineage>
        <taxon>Eukaryota</taxon>
        <taxon>Viridiplantae</taxon>
        <taxon>Streptophyta</taxon>
        <taxon>Embryophyta</taxon>
        <taxon>Tracheophyta</taxon>
        <taxon>Spermatophyta</taxon>
        <taxon>Magnoliopsida</taxon>
        <taxon>eudicotyledons</taxon>
        <taxon>Gunneridae</taxon>
        <taxon>Pentapetalae</taxon>
        <taxon>rosids</taxon>
        <taxon>fabids</taxon>
        <taxon>Rosales</taxon>
        <taxon>Moraceae</taxon>
        <taxon>Moreae</taxon>
        <taxon>Morus</taxon>
    </lineage>
</organism>
<sequence length="72" mass="8288">MVVLHRSCLRLVRSDLRGHRTVALGRSPWLFHCAREIPASHSWTRDLFSGEIWTYGGGGFTFYFPESGPPRR</sequence>
<dbReference type="EMBL" id="KE344319">
    <property type="protein sequence ID" value="EXB56929.1"/>
    <property type="molecule type" value="Genomic_DNA"/>
</dbReference>